<evidence type="ECO:0000313" key="8">
    <source>
        <dbReference type="Proteomes" id="UP000184216"/>
    </source>
</evidence>
<name>A0AB36P720_9FLAO</name>
<dbReference type="Pfam" id="PF00704">
    <property type="entry name" value="Glyco_hydro_18"/>
    <property type="match status" value="1"/>
</dbReference>
<comment type="caution">
    <text evidence="6">The sequence shown here is derived from an EMBL/GenBank/DDBJ whole genome shotgun (WGS) entry which is preliminary data.</text>
</comment>
<dbReference type="AlphaFoldDB" id="A0AB36P720"/>
<evidence type="ECO:0000259" key="5">
    <source>
        <dbReference type="PROSITE" id="PS51910"/>
    </source>
</evidence>
<dbReference type="InterPro" id="IPR001223">
    <property type="entry name" value="Glyco_hydro18_cat"/>
</dbReference>
<dbReference type="SUPFAM" id="SSF51445">
    <property type="entry name" value="(Trans)glycosidases"/>
    <property type="match status" value="1"/>
</dbReference>
<evidence type="ECO:0000256" key="4">
    <source>
        <dbReference type="RuleBase" id="RU004453"/>
    </source>
</evidence>
<keyword evidence="2 3" id="KW-0326">Glycosidase</keyword>
<dbReference type="PROSITE" id="PS01095">
    <property type="entry name" value="GH18_1"/>
    <property type="match status" value="1"/>
</dbReference>
<dbReference type="InterPro" id="IPR001579">
    <property type="entry name" value="Glyco_hydro_18_chit_AS"/>
</dbReference>
<dbReference type="GO" id="GO:0004553">
    <property type="term" value="F:hydrolase activity, hydrolyzing O-glycosyl compounds"/>
    <property type="evidence" value="ECO:0007669"/>
    <property type="project" value="InterPro"/>
</dbReference>
<keyword evidence="1 3" id="KW-0378">Hydrolase</keyword>
<evidence type="ECO:0000313" key="6">
    <source>
        <dbReference type="EMBL" id="OXB07698.1"/>
    </source>
</evidence>
<dbReference type="Proteomes" id="UP000184216">
    <property type="component" value="Unassembled WGS sequence"/>
</dbReference>
<comment type="similarity">
    <text evidence="4">Belongs to the glycosyl hydrolase 18 family.</text>
</comment>
<gene>
    <name evidence="6" type="ORF">B0A72_02195</name>
    <name evidence="7" type="ORF">SAMN05444387_3145</name>
</gene>
<accession>A0AB36P720</accession>
<keyword evidence="8" id="KW-1185">Reference proteome</keyword>
<evidence type="ECO:0000256" key="2">
    <source>
        <dbReference type="ARBA" id="ARBA00023295"/>
    </source>
</evidence>
<dbReference type="EMBL" id="FRBX01000004">
    <property type="protein sequence ID" value="SHM77050.1"/>
    <property type="molecule type" value="Genomic_DNA"/>
</dbReference>
<reference evidence="7 8" key="2">
    <citation type="submission" date="2016-11" db="EMBL/GenBank/DDBJ databases">
        <authorList>
            <person name="Varghese N."/>
            <person name="Submissions S."/>
        </authorList>
    </citation>
    <scope>NUCLEOTIDE SEQUENCE [LARGE SCALE GENOMIC DNA]</scope>
    <source>
        <strain evidence="7 8">DSM 6368</strain>
    </source>
</reference>
<protein>
    <submittedName>
        <fullName evidence="7">Glycosyl hydrolases family 18</fullName>
    </submittedName>
</protein>
<dbReference type="Proteomes" id="UP000198431">
    <property type="component" value="Unassembled WGS sequence"/>
</dbReference>
<evidence type="ECO:0000256" key="1">
    <source>
        <dbReference type="ARBA" id="ARBA00022801"/>
    </source>
</evidence>
<dbReference type="Gene3D" id="3.20.20.80">
    <property type="entry name" value="Glycosidases"/>
    <property type="match status" value="1"/>
</dbReference>
<feature type="domain" description="GH18" evidence="5">
    <location>
        <begin position="116"/>
        <end position="356"/>
    </location>
</feature>
<dbReference type="InterPro" id="IPR017853">
    <property type="entry name" value="GH"/>
</dbReference>
<reference evidence="6 9" key="1">
    <citation type="submission" date="2016-11" db="EMBL/GenBank/DDBJ databases">
        <title>Whole genomes of Flavobacteriaceae.</title>
        <authorList>
            <person name="Stine C."/>
            <person name="Li C."/>
            <person name="Tadesse D."/>
        </authorList>
    </citation>
    <scope>NUCLEOTIDE SEQUENCE [LARGE SCALE GENOMIC DNA]</scope>
    <source>
        <strain evidence="6 9">ATCC 19366</strain>
    </source>
</reference>
<evidence type="ECO:0000256" key="3">
    <source>
        <dbReference type="RuleBase" id="RU000489"/>
    </source>
</evidence>
<dbReference type="GO" id="GO:0005975">
    <property type="term" value="P:carbohydrate metabolic process"/>
    <property type="evidence" value="ECO:0007669"/>
    <property type="project" value="InterPro"/>
</dbReference>
<dbReference type="RefSeq" id="WP_073396109.1">
    <property type="nucleotide sequence ID" value="NZ_FRBX01000004.1"/>
</dbReference>
<organism evidence="6 9">
    <name type="scientific">Flavobacterium pectinovorum</name>
    <dbReference type="NCBI Taxonomy" id="29533"/>
    <lineage>
        <taxon>Bacteria</taxon>
        <taxon>Pseudomonadati</taxon>
        <taxon>Bacteroidota</taxon>
        <taxon>Flavobacteriia</taxon>
        <taxon>Flavobacteriales</taxon>
        <taxon>Flavobacteriaceae</taxon>
        <taxon>Flavobacterium</taxon>
    </lineage>
</organism>
<evidence type="ECO:0000313" key="9">
    <source>
        <dbReference type="Proteomes" id="UP000198431"/>
    </source>
</evidence>
<dbReference type="EMBL" id="MUHB01000003">
    <property type="protein sequence ID" value="OXB07698.1"/>
    <property type="molecule type" value="Genomic_DNA"/>
</dbReference>
<dbReference type="PROSITE" id="PS51910">
    <property type="entry name" value="GH18_2"/>
    <property type="match status" value="1"/>
</dbReference>
<evidence type="ECO:0000313" key="7">
    <source>
        <dbReference type="EMBL" id="SHM77050.1"/>
    </source>
</evidence>
<proteinExistence type="inferred from homology"/>
<sequence>MAWIKKPNVAMFKGANWNTLIKRVPNCSPEQAKRIALKNPDISFFFFCREYMVLETLGDKGIFNPGDAVFFSGEPWYGSAPQCDSYEKTGMSVAYVSIEKLQTPGCYTMADGSAAVDVVCLFSANINKKPFPQGQVELAPKTQVPAGYPYIVGTSDYAALTAADIQKLQNKGITVLLSVLNNHDGTGWSEFPDEATAVNFAQQLKEVVDRIGLDGIDIDDEYSDNPEPNPSSLVTVTTKMQEIMPDKIISKALWDDFAYFTPKYQNRTLADNLTYGWEMGYGGKPKDRLPVYTTFGMAKNTLVCGFWSGQPSHTSSPSQDVSWLKENGYEGVMVYAFQQQSNIDLLGDLVNDWNGAGNWNKTPNCP</sequence>